<dbReference type="Proteomes" id="UP000028828">
    <property type="component" value="Unassembled WGS sequence"/>
</dbReference>
<reference evidence="2 3" key="1">
    <citation type="submission" date="2014-03" db="EMBL/GenBank/DDBJ databases">
        <authorList>
            <person name="Sibley D."/>
            <person name="Venepally P."/>
            <person name="Karamycheva S."/>
            <person name="Hadjithomas M."/>
            <person name="Khan A."/>
            <person name="Brunk B."/>
            <person name="Roos D."/>
            <person name="Caler E."/>
            <person name="Lorenzi H."/>
        </authorList>
    </citation>
    <scope>NUCLEOTIDE SEQUENCE [LARGE SCALE GENOMIC DNA]</scope>
    <source>
        <strain evidence="3">p89</strain>
    </source>
</reference>
<feature type="region of interest" description="Disordered" evidence="1">
    <location>
        <begin position="91"/>
        <end position="187"/>
    </location>
</feature>
<protein>
    <submittedName>
        <fullName evidence="2">Uncharacterized protein</fullName>
    </submittedName>
</protein>
<dbReference type="VEuPathDB" id="ToxoDB:TGP89_208080"/>
<name>A0A086JEI1_TOXGO</name>
<feature type="compositionally biased region" description="Basic and acidic residues" evidence="1">
    <location>
        <begin position="143"/>
        <end position="164"/>
    </location>
</feature>
<sequence>MRKRSAARQMVTRESLVVFRLDEEGVCASRSHAPRCLRTALGSHEKEPESFLGAPFKVHSSGPPELLAYVVCRSFSSLDARCWSLSSPGAVLRLGEDRGGGVSTEEKEEGNAEREKKEKEEQKVSGEKDKKEKDKKEKKKDKKEKDKKEKDKKEKDKKEKDKKERTKTKCRCACCGGCRSNGSTAAV</sequence>
<gene>
    <name evidence="2" type="ORF">TGP89_208080</name>
</gene>
<proteinExistence type="predicted"/>
<dbReference type="EMBL" id="AEYI02002045">
    <property type="protein sequence ID" value="KFG30549.1"/>
    <property type="molecule type" value="Genomic_DNA"/>
</dbReference>
<evidence type="ECO:0000256" key="1">
    <source>
        <dbReference type="SAM" id="MobiDB-lite"/>
    </source>
</evidence>
<evidence type="ECO:0000313" key="2">
    <source>
        <dbReference type="EMBL" id="KFG30549.1"/>
    </source>
</evidence>
<feature type="compositionally biased region" description="Basic and acidic residues" evidence="1">
    <location>
        <begin position="109"/>
        <end position="135"/>
    </location>
</feature>
<accession>A0A086JEI1</accession>
<evidence type="ECO:0000313" key="3">
    <source>
        <dbReference type="Proteomes" id="UP000028828"/>
    </source>
</evidence>
<organism evidence="2 3">
    <name type="scientific">Toxoplasma gondii p89</name>
    <dbReference type="NCBI Taxonomy" id="943119"/>
    <lineage>
        <taxon>Eukaryota</taxon>
        <taxon>Sar</taxon>
        <taxon>Alveolata</taxon>
        <taxon>Apicomplexa</taxon>
        <taxon>Conoidasida</taxon>
        <taxon>Coccidia</taxon>
        <taxon>Eucoccidiorida</taxon>
        <taxon>Eimeriorina</taxon>
        <taxon>Sarcocystidae</taxon>
        <taxon>Toxoplasma</taxon>
    </lineage>
</organism>
<dbReference type="AlphaFoldDB" id="A0A086JEI1"/>
<comment type="caution">
    <text evidence="2">The sequence shown here is derived from an EMBL/GenBank/DDBJ whole genome shotgun (WGS) entry which is preliminary data.</text>
</comment>